<evidence type="ECO:0000313" key="2">
    <source>
        <dbReference type="Proteomes" id="UP001303046"/>
    </source>
</evidence>
<evidence type="ECO:0008006" key="3">
    <source>
        <dbReference type="Google" id="ProtNLM"/>
    </source>
</evidence>
<proteinExistence type="predicted"/>
<dbReference type="InterPro" id="IPR036291">
    <property type="entry name" value="NAD(P)-bd_dom_sf"/>
</dbReference>
<protein>
    <recommendedName>
        <fullName evidence="3">3-beta hydroxysteroid dehydrogenase/isomerase domain-containing protein</fullName>
    </recommendedName>
</protein>
<dbReference type="Proteomes" id="UP001303046">
    <property type="component" value="Unassembled WGS sequence"/>
</dbReference>
<keyword evidence="2" id="KW-1185">Reference proteome</keyword>
<dbReference type="EMBL" id="JAVFWL010000002">
    <property type="protein sequence ID" value="KAK6738139.1"/>
    <property type="molecule type" value="Genomic_DNA"/>
</dbReference>
<reference evidence="1 2" key="1">
    <citation type="submission" date="2023-08" db="EMBL/GenBank/DDBJ databases">
        <title>A Necator americanus chromosomal reference genome.</title>
        <authorList>
            <person name="Ilik V."/>
            <person name="Petrzelkova K.J."/>
            <person name="Pardy F."/>
            <person name="Fuh T."/>
            <person name="Niatou-Singa F.S."/>
            <person name="Gouil Q."/>
            <person name="Baker L."/>
            <person name="Ritchie M.E."/>
            <person name="Jex A.R."/>
            <person name="Gazzola D."/>
            <person name="Li H."/>
            <person name="Toshio Fujiwara R."/>
            <person name="Zhan B."/>
            <person name="Aroian R.V."/>
            <person name="Pafco B."/>
            <person name="Schwarz E.M."/>
        </authorList>
    </citation>
    <scope>NUCLEOTIDE SEQUENCE [LARGE SCALE GENOMIC DNA]</scope>
    <source>
        <strain evidence="1 2">Aroian</strain>
        <tissue evidence="1">Whole animal</tissue>
    </source>
</reference>
<dbReference type="SUPFAM" id="SSF51735">
    <property type="entry name" value="NAD(P)-binding Rossmann-fold domains"/>
    <property type="match status" value="1"/>
</dbReference>
<sequence>MLVLREEEEEEPVTSRHHSAVCLFVCLCYDEERLDHGYSCSRMDVIAVTGASGLTGRFVVDRLLKSGRYKEIRLIDRIPSARIGQM</sequence>
<name>A0ABR1CI85_NECAM</name>
<accession>A0ABR1CI85</accession>
<comment type="caution">
    <text evidence="1">The sequence shown here is derived from an EMBL/GenBank/DDBJ whole genome shotgun (WGS) entry which is preliminary data.</text>
</comment>
<dbReference type="Gene3D" id="3.40.50.720">
    <property type="entry name" value="NAD(P)-binding Rossmann-like Domain"/>
    <property type="match status" value="1"/>
</dbReference>
<evidence type="ECO:0000313" key="1">
    <source>
        <dbReference type="EMBL" id="KAK6738139.1"/>
    </source>
</evidence>
<gene>
    <name evidence="1" type="primary">Necator_chrII.g8116</name>
    <name evidence="1" type="ORF">RB195_020322</name>
</gene>
<organism evidence="1 2">
    <name type="scientific">Necator americanus</name>
    <name type="common">Human hookworm</name>
    <dbReference type="NCBI Taxonomy" id="51031"/>
    <lineage>
        <taxon>Eukaryota</taxon>
        <taxon>Metazoa</taxon>
        <taxon>Ecdysozoa</taxon>
        <taxon>Nematoda</taxon>
        <taxon>Chromadorea</taxon>
        <taxon>Rhabditida</taxon>
        <taxon>Rhabditina</taxon>
        <taxon>Rhabditomorpha</taxon>
        <taxon>Strongyloidea</taxon>
        <taxon>Ancylostomatidae</taxon>
        <taxon>Bunostominae</taxon>
        <taxon>Necator</taxon>
    </lineage>
</organism>